<keyword evidence="17" id="KW-1185">Reference proteome</keyword>
<dbReference type="RefSeq" id="XP_017332437.1">
    <property type="nucleotide sequence ID" value="XM_017476948.3"/>
</dbReference>
<evidence type="ECO:0000256" key="14">
    <source>
        <dbReference type="SAM" id="SignalP"/>
    </source>
</evidence>
<evidence type="ECO:0000259" key="16">
    <source>
        <dbReference type="PROSITE" id="PS50041"/>
    </source>
</evidence>
<dbReference type="InterPro" id="IPR016187">
    <property type="entry name" value="CTDL_fold"/>
</dbReference>
<keyword evidence="9 13" id="KW-0472">Membrane</keyword>
<dbReference type="SUPFAM" id="SSF56436">
    <property type="entry name" value="C-type lectin-like"/>
    <property type="match status" value="1"/>
</dbReference>
<dbReference type="CDD" id="cd00054">
    <property type="entry name" value="EGF_CA"/>
    <property type="match status" value="2"/>
</dbReference>
<dbReference type="InterPro" id="IPR000152">
    <property type="entry name" value="EGF-type_Asp/Asn_hydroxyl_site"/>
</dbReference>
<dbReference type="SMART" id="SM00034">
    <property type="entry name" value="CLECT"/>
    <property type="match status" value="1"/>
</dbReference>
<dbReference type="FunFam" id="2.10.25.10:FF:000005">
    <property type="entry name" value="Fibrillin 2"/>
    <property type="match status" value="2"/>
</dbReference>
<dbReference type="KEGG" id="ipu:108270356"/>
<evidence type="ECO:0000256" key="1">
    <source>
        <dbReference type="ARBA" id="ARBA00004479"/>
    </source>
</evidence>
<dbReference type="InterPro" id="IPR049883">
    <property type="entry name" value="NOTCH1_EGF-like"/>
</dbReference>
<feature type="signal peptide" evidence="14">
    <location>
        <begin position="1"/>
        <end position="18"/>
    </location>
</feature>
<dbReference type="Gene3D" id="2.10.25.10">
    <property type="entry name" value="Laminin"/>
    <property type="match status" value="5"/>
</dbReference>
<keyword evidence="6" id="KW-0430">Lectin</keyword>
<protein>
    <submittedName>
        <fullName evidence="18">Complement component C1q receptor</fullName>
    </submittedName>
</protein>
<dbReference type="Pfam" id="PF12662">
    <property type="entry name" value="cEGF"/>
    <property type="match status" value="1"/>
</dbReference>
<dbReference type="InterPro" id="IPR000742">
    <property type="entry name" value="EGF"/>
</dbReference>
<accession>A0A2D0RPK2</accession>
<evidence type="ECO:0000256" key="3">
    <source>
        <dbReference type="ARBA" id="ARBA00022553"/>
    </source>
</evidence>
<keyword evidence="18" id="KW-0675">Receptor</keyword>
<dbReference type="PROSITE" id="PS01187">
    <property type="entry name" value="EGF_CA"/>
    <property type="match status" value="1"/>
</dbReference>
<dbReference type="PROSITE" id="PS00010">
    <property type="entry name" value="ASX_HYDROXYL"/>
    <property type="match status" value="3"/>
</dbReference>
<dbReference type="GeneID" id="108270356"/>
<gene>
    <name evidence="18" type="primary">LOC108270356</name>
</gene>
<proteinExistence type="predicted"/>
<dbReference type="PROSITE" id="PS01186">
    <property type="entry name" value="EGF_2"/>
    <property type="match status" value="3"/>
</dbReference>
<evidence type="ECO:0000256" key="6">
    <source>
        <dbReference type="ARBA" id="ARBA00022734"/>
    </source>
</evidence>
<comment type="caution">
    <text evidence="12">Lacks conserved residue(s) required for the propagation of feature annotation.</text>
</comment>
<keyword evidence="2 12" id="KW-0245">EGF-like domain</keyword>
<keyword evidence="4 13" id="KW-0812">Transmembrane</keyword>
<dbReference type="SUPFAM" id="SSF57184">
    <property type="entry name" value="Growth factor receptor domain"/>
    <property type="match status" value="2"/>
</dbReference>
<dbReference type="OrthoDB" id="10045365at2759"/>
<dbReference type="Pfam" id="PF00059">
    <property type="entry name" value="Lectin_C"/>
    <property type="match status" value="1"/>
</dbReference>
<evidence type="ECO:0000313" key="17">
    <source>
        <dbReference type="Proteomes" id="UP000221080"/>
    </source>
</evidence>
<feature type="transmembrane region" description="Helical" evidence="13">
    <location>
        <begin position="498"/>
        <end position="524"/>
    </location>
</feature>
<dbReference type="PROSITE" id="PS00615">
    <property type="entry name" value="C_TYPE_LECTIN_1"/>
    <property type="match status" value="1"/>
</dbReference>
<keyword evidence="8 13" id="KW-1133">Transmembrane helix</keyword>
<dbReference type="InterPro" id="IPR016186">
    <property type="entry name" value="C-type_lectin-like/link_sf"/>
</dbReference>
<dbReference type="InterPro" id="IPR051505">
    <property type="entry name" value="C-type_lectin_domain"/>
</dbReference>
<keyword evidence="11" id="KW-0325">Glycoprotein</keyword>
<keyword evidence="3" id="KW-0597">Phosphoprotein</keyword>
<dbReference type="PROSITE" id="PS50026">
    <property type="entry name" value="EGF_3"/>
    <property type="match status" value="1"/>
</dbReference>
<evidence type="ECO:0000256" key="12">
    <source>
        <dbReference type="PROSITE-ProRule" id="PRU00076"/>
    </source>
</evidence>
<dbReference type="SMART" id="SM00181">
    <property type="entry name" value="EGF"/>
    <property type="match status" value="5"/>
</dbReference>
<dbReference type="InterPro" id="IPR009030">
    <property type="entry name" value="Growth_fac_rcpt_cys_sf"/>
</dbReference>
<dbReference type="InterPro" id="IPR026823">
    <property type="entry name" value="cEGF"/>
</dbReference>
<dbReference type="InterPro" id="IPR001881">
    <property type="entry name" value="EGF-like_Ca-bd_dom"/>
</dbReference>
<dbReference type="AlphaFoldDB" id="A0A2D0RPK2"/>
<dbReference type="GO" id="GO:0030246">
    <property type="term" value="F:carbohydrate binding"/>
    <property type="evidence" value="ECO:0007669"/>
    <property type="project" value="UniProtKB-KW"/>
</dbReference>
<organism evidence="17 18">
    <name type="scientific">Ictalurus punctatus</name>
    <name type="common">Channel catfish</name>
    <name type="synonym">Silurus punctatus</name>
    <dbReference type="NCBI Taxonomy" id="7998"/>
    <lineage>
        <taxon>Eukaryota</taxon>
        <taxon>Metazoa</taxon>
        <taxon>Chordata</taxon>
        <taxon>Craniata</taxon>
        <taxon>Vertebrata</taxon>
        <taxon>Euteleostomi</taxon>
        <taxon>Actinopterygii</taxon>
        <taxon>Neopterygii</taxon>
        <taxon>Teleostei</taxon>
        <taxon>Ostariophysi</taxon>
        <taxon>Siluriformes</taxon>
        <taxon>Ictaluridae</taxon>
        <taxon>Ictalurus</taxon>
    </lineage>
</organism>
<dbReference type="PANTHER" id="PTHR14789:SF8">
    <property type="entry name" value="C-TYPE LECTIN DOMAIN FAMILY 14 MEMBER A PRECURSOR-RELATED"/>
    <property type="match status" value="1"/>
</dbReference>
<evidence type="ECO:0000256" key="5">
    <source>
        <dbReference type="ARBA" id="ARBA00022729"/>
    </source>
</evidence>
<evidence type="ECO:0000259" key="15">
    <source>
        <dbReference type="PROSITE" id="PS50026"/>
    </source>
</evidence>
<keyword evidence="5 14" id="KW-0732">Signal</keyword>
<comment type="subcellular location">
    <subcellularLocation>
        <location evidence="1">Membrane</location>
        <topology evidence="1">Single-pass type I membrane protein</topology>
    </subcellularLocation>
</comment>
<feature type="domain" description="EGF-like" evidence="15">
    <location>
        <begin position="367"/>
        <end position="405"/>
    </location>
</feature>
<feature type="domain" description="C-type lectin" evidence="16">
    <location>
        <begin position="26"/>
        <end position="161"/>
    </location>
</feature>
<reference evidence="18" key="2">
    <citation type="submission" date="2025-08" db="UniProtKB">
        <authorList>
            <consortium name="RefSeq"/>
        </authorList>
    </citation>
    <scope>IDENTIFICATION</scope>
    <source>
        <tissue evidence="18">Blood</tissue>
    </source>
</reference>
<dbReference type="Pfam" id="PF07645">
    <property type="entry name" value="EGF_CA"/>
    <property type="match status" value="2"/>
</dbReference>
<evidence type="ECO:0000256" key="8">
    <source>
        <dbReference type="ARBA" id="ARBA00022989"/>
    </source>
</evidence>
<dbReference type="GO" id="GO:0005509">
    <property type="term" value="F:calcium ion binding"/>
    <property type="evidence" value="ECO:0007669"/>
    <property type="project" value="InterPro"/>
</dbReference>
<evidence type="ECO:0000256" key="10">
    <source>
        <dbReference type="ARBA" id="ARBA00023157"/>
    </source>
</evidence>
<keyword evidence="10" id="KW-1015">Disulfide bond</keyword>
<keyword evidence="7" id="KW-0677">Repeat</keyword>
<dbReference type="PROSITE" id="PS50041">
    <property type="entry name" value="C_TYPE_LECTIN_2"/>
    <property type="match status" value="1"/>
</dbReference>
<dbReference type="InterPro" id="IPR001304">
    <property type="entry name" value="C-type_lectin-like"/>
</dbReference>
<evidence type="ECO:0000256" key="11">
    <source>
        <dbReference type="ARBA" id="ARBA00023180"/>
    </source>
</evidence>
<evidence type="ECO:0000256" key="4">
    <source>
        <dbReference type="ARBA" id="ARBA00022692"/>
    </source>
</evidence>
<reference evidence="17" key="1">
    <citation type="journal article" date="2016" name="Nat. Commun.">
        <title>The channel catfish genome sequence provides insights into the evolution of scale formation in teleosts.</title>
        <authorList>
            <person name="Liu Z."/>
            <person name="Liu S."/>
            <person name="Yao J."/>
            <person name="Bao L."/>
            <person name="Zhang J."/>
            <person name="Li Y."/>
            <person name="Jiang C."/>
            <person name="Sun L."/>
            <person name="Wang R."/>
            <person name="Zhang Y."/>
            <person name="Zhou T."/>
            <person name="Zeng Q."/>
            <person name="Fu Q."/>
            <person name="Gao S."/>
            <person name="Li N."/>
            <person name="Koren S."/>
            <person name="Jiang Y."/>
            <person name="Zimin A."/>
            <person name="Xu P."/>
            <person name="Phillippy A.M."/>
            <person name="Geng X."/>
            <person name="Song L."/>
            <person name="Sun F."/>
            <person name="Li C."/>
            <person name="Wang X."/>
            <person name="Chen A."/>
            <person name="Jin Y."/>
            <person name="Yuan Z."/>
            <person name="Yang Y."/>
            <person name="Tan S."/>
            <person name="Peatman E."/>
            <person name="Lu J."/>
            <person name="Qin Z."/>
            <person name="Dunham R."/>
            <person name="Li Z."/>
            <person name="Sonstegard T."/>
            <person name="Feng J."/>
            <person name="Danzmann R.G."/>
            <person name="Schroeder S."/>
            <person name="Scheffler B."/>
            <person name="Duke M.V."/>
            <person name="Ballard L."/>
            <person name="Kucuktas H."/>
            <person name="Kaltenboeck L."/>
            <person name="Liu H."/>
            <person name="Armbruster J."/>
            <person name="Xie Y."/>
            <person name="Kirby M.L."/>
            <person name="Tian Y."/>
            <person name="Flanagan M.E."/>
            <person name="Mu W."/>
            <person name="Waldbieser G.C."/>
        </authorList>
    </citation>
    <scope>NUCLEOTIDE SEQUENCE [LARGE SCALE GENOMIC DNA]</scope>
    <source>
        <strain evidence="17">SDA103</strain>
    </source>
</reference>
<dbReference type="Proteomes" id="UP000221080">
    <property type="component" value="Chromosome 9"/>
</dbReference>
<evidence type="ECO:0000256" key="2">
    <source>
        <dbReference type="ARBA" id="ARBA00022536"/>
    </source>
</evidence>
<evidence type="ECO:0000256" key="9">
    <source>
        <dbReference type="ARBA" id="ARBA00023136"/>
    </source>
</evidence>
<dbReference type="InterPro" id="IPR018097">
    <property type="entry name" value="EGF_Ca-bd_CS"/>
</dbReference>
<dbReference type="PANTHER" id="PTHR14789">
    <property type="entry name" value="CHONDROLECTIN VARIANT CHODLFDELTAE"/>
    <property type="match status" value="1"/>
</dbReference>
<dbReference type="SMART" id="SM00179">
    <property type="entry name" value="EGF_CA"/>
    <property type="match status" value="4"/>
</dbReference>
<sequence>MLCALIAMLCALLAAERATCVTSKCTDTACFTLHTEKVTFESARKNCSESGGYLITVRDDNDLQAVKSLLALAGKLLVEEKVWIGLKLSKGSCVLSDKGLRGFTWISPDFPTVSPVSSYSNWGMEPRSTCTEERCVSLSAKTEELKWGDVSCNGHALYMCVYYFRGMCKPLSLAGPGEIHYTVPFLKVPLKQDGILAMLPHGTLAEINCTYDSDMNNYAMCKPHSDSESNDRGAHFVWEKPGPFCASAQRSCKNRNGGCDQLCSGDVDTGVRCECKKDYYLADNKVTCLLKDACSSSPCQHECTSKPTGFACTCRKGFELSEDKVHCKDVNECTQDICMGHICRNKEGGYECECKKGFKYVDGMCKDIDECAESACARHAKCLNSEGSFSCYCLSGFRTHGERCVDIDKCLDQPCEGICSNTDGSYTCSCGPDLHLAENGISCVPDQKGGTTSHDSEILNKLLDQTAVNTVTPHLNTETTTETHQSVRKDGSIVGSWVLVYALSSVIPLLLLITLTAVIVVHRWNRSRKDAKKKNATTDSYCWVSSGYTSQLETQRNRIY</sequence>
<dbReference type="GO" id="GO:0016020">
    <property type="term" value="C:membrane"/>
    <property type="evidence" value="ECO:0007669"/>
    <property type="project" value="UniProtKB-SubCell"/>
</dbReference>
<dbReference type="PIRSF" id="PIRSF001775">
    <property type="entry name" value="CD93/CD141"/>
    <property type="match status" value="1"/>
</dbReference>
<dbReference type="Gene3D" id="3.10.100.10">
    <property type="entry name" value="Mannose-Binding Protein A, subunit A"/>
    <property type="match status" value="1"/>
</dbReference>
<evidence type="ECO:0000256" key="7">
    <source>
        <dbReference type="ARBA" id="ARBA00022737"/>
    </source>
</evidence>
<dbReference type="InterPro" id="IPR018378">
    <property type="entry name" value="C-type_lectin_CS"/>
</dbReference>
<evidence type="ECO:0000256" key="13">
    <source>
        <dbReference type="SAM" id="Phobius"/>
    </source>
</evidence>
<evidence type="ECO:0000313" key="18">
    <source>
        <dbReference type="RefSeq" id="XP_017332437.1"/>
    </source>
</evidence>
<name>A0A2D0RPK2_ICTPU</name>
<feature type="chain" id="PRO_5012293868" evidence="14">
    <location>
        <begin position="19"/>
        <end position="560"/>
    </location>
</feature>